<evidence type="ECO:0000313" key="7">
    <source>
        <dbReference type="Proteomes" id="UP000035681"/>
    </source>
</evidence>
<dbReference type="PANTHER" id="PTHR46560">
    <property type="entry name" value="CYPHER, ISOFORM B"/>
    <property type="match status" value="1"/>
</dbReference>
<dbReference type="AlphaFoldDB" id="A0A0K0ERG7"/>
<dbReference type="Proteomes" id="UP000035681">
    <property type="component" value="Unplaced"/>
</dbReference>
<proteinExistence type="predicted"/>
<dbReference type="InterPro" id="IPR055355">
    <property type="entry name" value="ZP-C"/>
</dbReference>
<dbReference type="WBParaSite" id="SSTP_0001204700.1">
    <property type="protein sequence ID" value="SSTP_0001204700.1"/>
    <property type="gene ID" value="SSTP_0001204700"/>
</dbReference>
<dbReference type="SMART" id="SM00241">
    <property type="entry name" value="ZP"/>
    <property type="match status" value="1"/>
</dbReference>
<evidence type="ECO:0000259" key="6">
    <source>
        <dbReference type="PROSITE" id="PS51034"/>
    </source>
</evidence>
<feature type="signal peptide" evidence="5">
    <location>
        <begin position="1"/>
        <end position="18"/>
    </location>
</feature>
<keyword evidence="4" id="KW-1133">Transmembrane helix</keyword>
<feature type="chain" id="PRO_5005328688" evidence="5">
    <location>
        <begin position="19"/>
        <end position="604"/>
    </location>
</feature>
<protein>
    <submittedName>
        <fullName evidence="8 9">ZP domain-containing protein</fullName>
    </submittedName>
</protein>
<evidence type="ECO:0000313" key="8">
    <source>
        <dbReference type="WBParaSite" id="SSTP_0001204700.1"/>
    </source>
</evidence>
<dbReference type="InterPro" id="IPR001507">
    <property type="entry name" value="ZP_dom"/>
</dbReference>
<evidence type="ECO:0000256" key="2">
    <source>
        <dbReference type="SAM" id="Coils"/>
    </source>
</evidence>
<keyword evidence="2" id="KW-0175">Coiled coil</keyword>
<keyword evidence="4" id="KW-0472">Membrane</keyword>
<dbReference type="WBParaSite" id="TCONS_00000737.p1">
    <property type="protein sequence ID" value="TCONS_00000737.p1"/>
    <property type="gene ID" value="XLOC_000710"/>
</dbReference>
<name>A0A0K0ERG7_STRER</name>
<keyword evidence="7" id="KW-1185">Reference proteome</keyword>
<evidence type="ECO:0000256" key="5">
    <source>
        <dbReference type="SAM" id="SignalP"/>
    </source>
</evidence>
<keyword evidence="1" id="KW-1015">Disulfide bond</keyword>
<feature type="transmembrane region" description="Helical" evidence="4">
    <location>
        <begin position="525"/>
        <end position="548"/>
    </location>
</feature>
<evidence type="ECO:0000256" key="3">
    <source>
        <dbReference type="SAM" id="MobiDB-lite"/>
    </source>
</evidence>
<evidence type="ECO:0000256" key="1">
    <source>
        <dbReference type="ARBA" id="ARBA00023157"/>
    </source>
</evidence>
<dbReference type="STRING" id="6248.A0A0K0ERG7"/>
<reference evidence="8" key="1">
    <citation type="submission" date="2015-08" db="UniProtKB">
        <authorList>
            <consortium name="WormBaseParasite"/>
        </authorList>
    </citation>
    <scope>IDENTIFICATION</scope>
</reference>
<keyword evidence="5" id="KW-0732">Signal</keyword>
<accession>A0A0K0ERG7</accession>
<feature type="compositionally biased region" description="Polar residues" evidence="3">
    <location>
        <begin position="569"/>
        <end position="585"/>
    </location>
</feature>
<keyword evidence="4" id="KW-0812">Transmembrane</keyword>
<feature type="domain" description="ZP" evidence="6">
    <location>
        <begin position="44"/>
        <end position="466"/>
    </location>
</feature>
<dbReference type="Gene3D" id="2.60.40.4100">
    <property type="entry name" value="Zona pellucida, ZP-C domain"/>
    <property type="match status" value="1"/>
</dbReference>
<dbReference type="Pfam" id="PF00100">
    <property type="entry name" value="Zona_pellucida"/>
    <property type="match status" value="1"/>
</dbReference>
<evidence type="ECO:0000256" key="4">
    <source>
        <dbReference type="SAM" id="Phobius"/>
    </source>
</evidence>
<dbReference type="InterPro" id="IPR042235">
    <property type="entry name" value="ZP-C_dom"/>
</dbReference>
<sequence length="604" mass="69126">MILKILLLYFSLFSIILPQIVPPLNPIIPTLYDDNNKVKEVNAMCSQNGITASITFEKPFKGKIFSINYPNIHECIYYNGGTFTDNPLLFTIPVNSCGTKVTKNTRNIIDSMENQIYVQMSMYSKTIYDHQYSFICELALDPKFTDAVDNLKELSIDSDSDTNIPKPEYLLNYRNLQFPLPHKEPMLPRPIRPIIVDQVSKSIDELRNENNNFANINKKLEDSQFNEIVKNNLKDANSFAFNNKNFQEFRKIENGILVNINNNNNLTSTSKSLLISTTQSSWVNNRNGINLKTTINQVNDNKIMKSVKEMEEKVSPVSIPTTNLIANQSKVTNNKFTDILLEIQKGEGPYGNTVNKPLKLGDILTLVIKGKPPQTNNTYHMFVHSCYASGDSKNDLFPLIDKFGCPVNDQVIGNLQRTINKYGETLYYFKIKTFKFPGFNNVFFSCSVETSPDTYPDICPNKEDKINRLKRTLDKNNDNNRETFVLFNNIQVEDDNDNVTTKEELHYNNNNTENLSKIILSNNHIIFLLIILPLLLLLFCCFCIICYYKRMNKYSNKPPRIISSPMPEISSTQQPSSQRGSNSLPVFSFDKVGKRKMSIFTETS</sequence>
<dbReference type="PROSITE" id="PS51034">
    <property type="entry name" value="ZP_2"/>
    <property type="match status" value="1"/>
</dbReference>
<organism evidence="8">
    <name type="scientific">Strongyloides stercoralis</name>
    <name type="common">Threadworm</name>
    <dbReference type="NCBI Taxonomy" id="6248"/>
    <lineage>
        <taxon>Eukaryota</taxon>
        <taxon>Metazoa</taxon>
        <taxon>Ecdysozoa</taxon>
        <taxon>Nematoda</taxon>
        <taxon>Chromadorea</taxon>
        <taxon>Rhabditida</taxon>
        <taxon>Tylenchina</taxon>
        <taxon>Panagrolaimomorpha</taxon>
        <taxon>Strongyloidoidea</taxon>
        <taxon>Strongyloididae</taxon>
        <taxon>Strongyloides</taxon>
    </lineage>
</organism>
<dbReference type="PANTHER" id="PTHR46560:SF12">
    <property type="entry name" value="ZP DOMAIN-CONTAINING PROTEIN"/>
    <property type="match status" value="1"/>
</dbReference>
<feature type="region of interest" description="Disordered" evidence="3">
    <location>
        <begin position="564"/>
        <end position="586"/>
    </location>
</feature>
<evidence type="ECO:0000313" key="9">
    <source>
        <dbReference type="WBParaSite" id="TCONS_00000737.p1"/>
    </source>
</evidence>
<feature type="coiled-coil region" evidence="2">
    <location>
        <begin position="196"/>
        <end position="223"/>
    </location>
</feature>